<dbReference type="AlphaFoldDB" id="A3ZRN5"/>
<sequence length="792" mass="83675">MTYRLLGVLGSACVVMLSLTAPASAQQAGDDIQPGLISGTSTFASPYANGQGGEYFPRISVQHRTEGAGYDYSFTDFRAWVPLYESYDSKSLTFFDGAFLLANDQNVGMNAVVGQRFYSDNYGRTFGGYVGYDNRDTGNQTVGQVVTGFESLGRIDFRVNGYFPTTSDPTMTGQTGFFDPTYVGYNIQLSQLTQYEVAMKGFDAEIGGALPHVGDYLRAYLGAYNFQGSGSPQAWGWKTRFESHVTDRMRLYLTVSDDQVFDTNVVFGAAFFFPGSSARRVPQYDNYVNKMDEPIIRNEAIVVNKTNQSSIVNATNPVSGADQQVIHVDPNAVAAGDGTVENPYNALQLAQAGSQPNDIIFVHPRADNTATNLTQSLTLQENQRLLASTTQHMFTATQGTFDLPGYEAGNRPTLDSPGVGVTLANNNEVSGFRFSNTGGDSIAGNGIQGFNINNNQFEHFGAFGEASIYIENASGTGVIRDNTISNLASAGDSGIYVELANTADLTISGNSLTRTLSAGGNSGIAVDVLPGVNATVNINDNELSQLMASSGYGIYLGSSGNVTASISNNRVFQGLSALVLDYGIYADIDAGTATLTIDNNRIGTFAGAQVLDAGIIVEIDTTGGTTTYLRNNTVSDFLTAGAYNSGVEYVAQFGGNHNLVLTGNTVYHSGFNVASDGFIVSAGTGATINANVQNNVANTSFLSDGMTFNASGASTINMRMQNNTLLDDVIIASNTLSNVNFEVFGGQMVPAVLTGADVEGQNTFLGGGSAFINTASGGAATRVAPNSLPIPE</sequence>
<proteinExistence type="predicted"/>
<dbReference type="SMART" id="SM00710">
    <property type="entry name" value="PbH1"/>
    <property type="match status" value="6"/>
</dbReference>
<feature type="signal peptide" evidence="1">
    <location>
        <begin position="1"/>
        <end position="25"/>
    </location>
</feature>
<gene>
    <name evidence="2" type="ORF">DSM3645_12326</name>
</gene>
<organism evidence="2 3">
    <name type="scientific">Blastopirellula marina DSM 3645</name>
    <dbReference type="NCBI Taxonomy" id="314230"/>
    <lineage>
        <taxon>Bacteria</taxon>
        <taxon>Pseudomonadati</taxon>
        <taxon>Planctomycetota</taxon>
        <taxon>Planctomycetia</taxon>
        <taxon>Pirellulales</taxon>
        <taxon>Pirellulaceae</taxon>
        <taxon>Blastopirellula</taxon>
    </lineage>
</organism>
<dbReference type="InterPro" id="IPR038177">
    <property type="entry name" value="IAT_beta_sf"/>
</dbReference>
<dbReference type="InterPro" id="IPR012334">
    <property type="entry name" value="Pectin_lyas_fold"/>
</dbReference>
<accession>A3ZRN5</accession>
<evidence type="ECO:0008006" key="4">
    <source>
        <dbReference type="Google" id="ProtNLM"/>
    </source>
</evidence>
<protein>
    <recommendedName>
        <fullName evidence="4">Right handed beta helix domain-containing protein</fullName>
    </recommendedName>
</protein>
<reference evidence="2 3" key="1">
    <citation type="submission" date="2006-02" db="EMBL/GenBank/DDBJ databases">
        <authorList>
            <person name="Amann R."/>
            <person name="Ferriera S."/>
            <person name="Johnson J."/>
            <person name="Kravitz S."/>
            <person name="Halpern A."/>
            <person name="Remington K."/>
            <person name="Beeson K."/>
            <person name="Tran B."/>
            <person name="Rogers Y.-H."/>
            <person name="Friedman R."/>
            <person name="Venter J.C."/>
        </authorList>
    </citation>
    <scope>NUCLEOTIDE SEQUENCE [LARGE SCALE GENOMIC DNA]</scope>
    <source>
        <strain evidence="2 3">DSM 3645</strain>
    </source>
</reference>
<name>A3ZRN5_9BACT</name>
<evidence type="ECO:0000256" key="1">
    <source>
        <dbReference type="SAM" id="SignalP"/>
    </source>
</evidence>
<evidence type="ECO:0000313" key="2">
    <source>
        <dbReference type="EMBL" id="EAQ80804.1"/>
    </source>
</evidence>
<dbReference type="EMBL" id="AANZ01000007">
    <property type="protein sequence ID" value="EAQ80804.1"/>
    <property type="molecule type" value="Genomic_DNA"/>
</dbReference>
<keyword evidence="1" id="KW-0732">Signal</keyword>
<dbReference type="Gene3D" id="2.160.20.10">
    <property type="entry name" value="Single-stranded right-handed beta-helix, Pectin lyase-like"/>
    <property type="match status" value="1"/>
</dbReference>
<dbReference type="STRING" id="314230.DSM3645_12326"/>
<evidence type="ECO:0000313" key="3">
    <source>
        <dbReference type="Proteomes" id="UP000004358"/>
    </source>
</evidence>
<dbReference type="HOGENOM" id="CLU_354400_0_0_0"/>
<dbReference type="Gene3D" id="2.40.160.160">
    <property type="entry name" value="Inverse autotransporter, beta-domain"/>
    <property type="match status" value="1"/>
</dbReference>
<feature type="chain" id="PRO_5002663669" description="Right handed beta helix domain-containing protein" evidence="1">
    <location>
        <begin position="26"/>
        <end position="792"/>
    </location>
</feature>
<dbReference type="InterPro" id="IPR006626">
    <property type="entry name" value="PbH1"/>
</dbReference>
<dbReference type="Proteomes" id="UP000004358">
    <property type="component" value="Unassembled WGS sequence"/>
</dbReference>
<comment type="caution">
    <text evidence="2">The sequence shown here is derived from an EMBL/GenBank/DDBJ whole genome shotgun (WGS) entry which is preliminary data.</text>
</comment>
<dbReference type="SUPFAM" id="SSF51126">
    <property type="entry name" value="Pectin lyase-like"/>
    <property type="match status" value="1"/>
</dbReference>
<dbReference type="eggNOG" id="COG3210">
    <property type="taxonomic scope" value="Bacteria"/>
</dbReference>
<dbReference type="InterPro" id="IPR011050">
    <property type="entry name" value="Pectin_lyase_fold/virulence"/>
</dbReference>